<dbReference type="NCBIfam" id="TIGR01357">
    <property type="entry name" value="aroB"/>
    <property type="match status" value="1"/>
</dbReference>
<organism evidence="21 22">
    <name type="scientific">Francisella opportunistica</name>
    <dbReference type="NCBI Taxonomy" id="2016517"/>
    <lineage>
        <taxon>Bacteria</taxon>
        <taxon>Pseudomonadati</taxon>
        <taxon>Pseudomonadota</taxon>
        <taxon>Gammaproteobacteria</taxon>
        <taxon>Thiotrichales</taxon>
        <taxon>Francisellaceae</taxon>
        <taxon>Francisella</taxon>
    </lineage>
</organism>
<comment type="pathway">
    <text evidence="5 18">Metabolic intermediate biosynthesis; chorismate biosynthesis; chorismate from D-erythrose 4-phosphate and phosphoenolpyruvate: step 2/7.</text>
</comment>
<evidence type="ECO:0000256" key="11">
    <source>
        <dbReference type="ARBA" id="ARBA00022723"/>
    </source>
</evidence>
<dbReference type="EC" id="4.2.3.4" evidence="7 18"/>
<keyword evidence="16 18" id="KW-0456">Lyase</keyword>
<evidence type="ECO:0000259" key="19">
    <source>
        <dbReference type="Pfam" id="PF01761"/>
    </source>
</evidence>
<dbReference type="GO" id="GO:0005737">
    <property type="term" value="C:cytoplasm"/>
    <property type="evidence" value="ECO:0007669"/>
    <property type="project" value="UniProtKB-SubCell"/>
</dbReference>
<dbReference type="PIRSF" id="PIRSF001455">
    <property type="entry name" value="DHQ_synth"/>
    <property type="match status" value="1"/>
</dbReference>
<comment type="cofactor">
    <cofactor evidence="18">
        <name>Co(2+)</name>
        <dbReference type="ChEBI" id="CHEBI:48828"/>
    </cofactor>
    <cofactor evidence="18">
        <name>Zn(2+)</name>
        <dbReference type="ChEBI" id="CHEBI:29105"/>
    </cofactor>
    <text evidence="18">Binds 1 divalent metal cation per subunit. Can use either Co(2+) or Zn(2+).</text>
</comment>
<evidence type="ECO:0000256" key="7">
    <source>
        <dbReference type="ARBA" id="ARBA00013031"/>
    </source>
</evidence>
<evidence type="ECO:0000256" key="16">
    <source>
        <dbReference type="ARBA" id="ARBA00023239"/>
    </source>
</evidence>
<comment type="cofactor">
    <cofactor evidence="2 18">
        <name>NAD(+)</name>
        <dbReference type="ChEBI" id="CHEBI:57540"/>
    </cofactor>
</comment>
<comment type="similarity">
    <text evidence="6 18">Belongs to the sugar phosphate cyclases superfamily. Dehydroquinate synthase family.</text>
</comment>
<dbReference type="Pfam" id="PF01761">
    <property type="entry name" value="DHQ_synthase"/>
    <property type="match status" value="1"/>
</dbReference>
<dbReference type="HAMAP" id="MF_00110">
    <property type="entry name" value="DHQ_synthase"/>
    <property type="match status" value="1"/>
</dbReference>
<feature type="binding site" evidence="18">
    <location>
        <position position="151"/>
    </location>
    <ligand>
        <name>NAD(+)</name>
        <dbReference type="ChEBI" id="CHEBI:57540"/>
    </ligand>
</feature>
<evidence type="ECO:0000256" key="12">
    <source>
        <dbReference type="ARBA" id="ARBA00022741"/>
    </source>
</evidence>
<keyword evidence="9 18" id="KW-0963">Cytoplasm</keyword>
<dbReference type="AlphaFoldDB" id="A0A345JRW4"/>
<keyword evidence="12 18" id="KW-0547">Nucleotide-binding</keyword>
<dbReference type="SUPFAM" id="SSF56796">
    <property type="entry name" value="Dehydroquinate synthase-like"/>
    <property type="match status" value="1"/>
</dbReference>
<feature type="binding site" evidence="18">
    <location>
        <position position="142"/>
    </location>
    <ligand>
        <name>NAD(+)</name>
        <dbReference type="ChEBI" id="CHEBI:57540"/>
    </ligand>
</feature>
<dbReference type="FunFam" id="3.40.50.1970:FF:000001">
    <property type="entry name" value="3-dehydroquinate synthase"/>
    <property type="match status" value="1"/>
</dbReference>
<feature type="domain" description="3-dehydroquinate synthase C-terminal" evidence="20">
    <location>
        <begin position="181"/>
        <end position="325"/>
    </location>
</feature>
<dbReference type="KEGG" id="foo:CGC45_05440"/>
<sequence>MISKLLVNPTFSASYDIVVDSALDFSHILAAVANKQVLVVTNTTVEKLYLAKLLAALQGDLNVKTCILNDGEQYKSQQSLDKILLTLLENQFTRNSTVLIALGGGVIGDITGFAAAIYQRGVDFIQIPTTLLSQVDSSVGGKTAINHSLGKNMIGAFYQPKIVYTSVEFYKTLPQREYIAGMAEVVKYAFISTDFYTWLDSNRDKILAKDSNTLIEMVKRSCQIKAQVVAADEKEITGARAILNFGHTFGHAIEKCQNYLGLKHGEAVGVGMAQAIDFSYFLAMITVQQAQKFKDFICSFDISIEFPKDIDKSEYLNAMLIDKKNSNNQLKFILISDIGNLELLAQPKIKLESFLNTYSSLN</sequence>
<feature type="binding site" evidence="18">
    <location>
        <position position="247"/>
    </location>
    <ligand>
        <name>Zn(2+)</name>
        <dbReference type="ChEBI" id="CHEBI:29105"/>
    </ligand>
</feature>
<dbReference type="RefSeq" id="WP_071629329.1">
    <property type="nucleotide sequence ID" value="NZ_CP022375.1"/>
</dbReference>
<dbReference type="Proteomes" id="UP000253862">
    <property type="component" value="Chromosome"/>
</dbReference>
<comment type="catalytic activity">
    <reaction evidence="1 18">
        <text>7-phospho-2-dehydro-3-deoxy-D-arabino-heptonate = 3-dehydroquinate + phosphate</text>
        <dbReference type="Rhea" id="RHEA:21968"/>
        <dbReference type="ChEBI" id="CHEBI:32364"/>
        <dbReference type="ChEBI" id="CHEBI:43474"/>
        <dbReference type="ChEBI" id="CHEBI:58394"/>
        <dbReference type="EC" id="4.2.3.4"/>
    </reaction>
</comment>
<dbReference type="GO" id="GO:0003856">
    <property type="term" value="F:3-dehydroquinate synthase activity"/>
    <property type="evidence" value="ECO:0007669"/>
    <property type="project" value="UniProtKB-UniRule"/>
</dbReference>
<comment type="subcellular location">
    <subcellularLocation>
        <location evidence="4 18">Cytoplasm</location>
    </subcellularLocation>
</comment>
<proteinExistence type="inferred from homology"/>
<evidence type="ECO:0000313" key="22">
    <source>
        <dbReference type="Proteomes" id="UP000253862"/>
    </source>
</evidence>
<dbReference type="EMBL" id="CP022375">
    <property type="protein sequence ID" value="AXH30060.1"/>
    <property type="molecule type" value="Genomic_DNA"/>
</dbReference>
<feature type="binding site" evidence="18">
    <location>
        <position position="264"/>
    </location>
    <ligand>
        <name>Zn(2+)</name>
        <dbReference type="ChEBI" id="CHEBI:29105"/>
    </ligand>
</feature>
<dbReference type="CDD" id="cd08195">
    <property type="entry name" value="DHQS"/>
    <property type="match status" value="1"/>
</dbReference>
<evidence type="ECO:0000256" key="18">
    <source>
        <dbReference type="HAMAP-Rule" id="MF_00110"/>
    </source>
</evidence>
<evidence type="ECO:0000256" key="10">
    <source>
        <dbReference type="ARBA" id="ARBA00022605"/>
    </source>
</evidence>
<name>A0A345JRW4_9GAMM</name>
<evidence type="ECO:0000256" key="3">
    <source>
        <dbReference type="ARBA" id="ARBA00003485"/>
    </source>
</evidence>
<evidence type="ECO:0000259" key="20">
    <source>
        <dbReference type="Pfam" id="PF24621"/>
    </source>
</evidence>
<evidence type="ECO:0000313" key="21">
    <source>
        <dbReference type="EMBL" id="AXH30060.1"/>
    </source>
</evidence>
<keyword evidence="13 18" id="KW-0862">Zinc</keyword>
<evidence type="ECO:0000256" key="17">
    <source>
        <dbReference type="ARBA" id="ARBA00023285"/>
    </source>
</evidence>
<dbReference type="InterPro" id="IPR016037">
    <property type="entry name" value="DHQ_synth_AroB"/>
</dbReference>
<keyword evidence="15 18" id="KW-0057">Aromatic amino acid biosynthesis</keyword>
<evidence type="ECO:0000256" key="13">
    <source>
        <dbReference type="ARBA" id="ARBA00022833"/>
    </source>
</evidence>
<dbReference type="InterPro" id="IPR056179">
    <property type="entry name" value="DHQS_C"/>
</dbReference>
<feature type="binding site" evidence="18">
    <location>
        <position position="184"/>
    </location>
    <ligand>
        <name>Zn(2+)</name>
        <dbReference type="ChEBI" id="CHEBI:29105"/>
    </ligand>
</feature>
<dbReference type="GO" id="GO:0009423">
    <property type="term" value="P:chorismate biosynthetic process"/>
    <property type="evidence" value="ECO:0007669"/>
    <property type="project" value="UniProtKB-UniRule"/>
</dbReference>
<dbReference type="GO" id="GO:0046872">
    <property type="term" value="F:metal ion binding"/>
    <property type="evidence" value="ECO:0007669"/>
    <property type="project" value="UniProtKB-KW"/>
</dbReference>
<dbReference type="InterPro" id="IPR050071">
    <property type="entry name" value="Dehydroquinate_synthase"/>
</dbReference>
<evidence type="ECO:0000256" key="8">
    <source>
        <dbReference type="ARBA" id="ARBA00017684"/>
    </source>
</evidence>
<feature type="binding site" evidence="18">
    <location>
        <begin position="169"/>
        <end position="172"/>
    </location>
    <ligand>
        <name>NAD(+)</name>
        <dbReference type="ChEBI" id="CHEBI:57540"/>
    </ligand>
</feature>
<keyword evidence="11 18" id="KW-0479">Metal-binding</keyword>
<keyword evidence="22" id="KW-1185">Reference proteome</keyword>
<dbReference type="Gene3D" id="3.40.50.1970">
    <property type="match status" value="1"/>
</dbReference>
<dbReference type="Gene3D" id="1.20.1090.10">
    <property type="entry name" value="Dehydroquinate synthase-like - alpha domain"/>
    <property type="match status" value="1"/>
</dbReference>
<reference evidence="21 22" key="1">
    <citation type="submission" date="2017-07" db="EMBL/GenBank/DDBJ databases">
        <title>Complete genome sequences and comparative analysis of the novel pathogen Francisella opportunistica.</title>
        <authorList>
            <person name="Dietrich E.A."/>
            <person name="Kingry L.C."/>
            <person name="Petersen J.M."/>
        </authorList>
    </citation>
    <scope>NUCLEOTIDE SEQUENCE [LARGE SCALE GENOMIC DNA]</scope>
    <source>
        <strain evidence="21 22">14-2155</strain>
    </source>
</reference>
<dbReference type="Pfam" id="PF24621">
    <property type="entry name" value="DHQS_C"/>
    <property type="match status" value="1"/>
</dbReference>
<dbReference type="GO" id="GO:0000166">
    <property type="term" value="F:nucleotide binding"/>
    <property type="evidence" value="ECO:0007669"/>
    <property type="project" value="UniProtKB-KW"/>
</dbReference>
<comment type="function">
    <text evidence="3 18">Catalyzes the conversion of 3-deoxy-D-arabino-heptulosonate 7-phosphate (DAHP) to dehydroquinate (DHQ).</text>
</comment>
<dbReference type="PANTHER" id="PTHR43622:SF7">
    <property type="entry name" value="3-DEHYDROQUINATE SYNTHASE, CHLOROPLASTIC"/>
    <property type="match status" value="1"/>
</dbReference>
<dbReference type="InterPro" id="IPR030963">
    <property type="entry name" value="DHQ_synth_fam"/>
</dbReference>
<evidence type="ECO:0000256" key="4">
    <source>
        <dbReference type="ARBA" id="ARBA00004496"/>
    </source>
</evidence>
<gene>
    <name evidence="18" type="primary">aroB</name>
    <name evidence="21" type="ORF">CGC43_05440</name>
</gene>
<feature type="binding site" evidence="18">
    <location>
        <begin position="105"/>
        <end position="109"/>
    </location>
    <ligand>
        <name>NAD(+)</name>
        <dbReference type="ChEBI" id="CHEBI:57540"/>
    </ligand>
</feature>
<evidence type="ECO:0000256" key="9">
    <source>
        <dbReference type="ARBA" id="ARBA00022490"/>
    </source>
</evidence>
<dbReference type="GO" id="GO:0009073">
    <property type="term" value="P:aromatic amino acid family biosynthetic process"/>
    <property type="evidence" value="ECO:0007669"/>
    <property type="project" value="UniProtKB-KW"/>
</dbReference>
<keyword evidence="14 18" id="KW-0520">NAD</keyword>
<evidence type="ECO:0000256" key="1">
    <source>
        <dbReference type="ARBA" id="ARBA00001393"/>
    </source>
</evidence>
<keyword evidence="10 18" id="KW-0028">Amino-acid biosynthesis</keyword>
<dbReference type="PANTHER" id="PTHR43622">
    <property type="entry name" value="3-DEHYDROQUINATE SYNTHASE"/>
    <property type="match status" value="1"/>
</dbReference>
<dbReference type="InterPro" id="IPR030960">
    <property type="entry name" value="DHQS/DOIS_N"/>
</dbReference>
<feature type="binding site" evidence="18">
    <location>
        <begin position="70"/>
        <end position="75"/>
    </location>
    <ligand>
        <name>NAD(+)</name>
        <dbReference type="ChEBI" id="CHEBI:57540"/>
    </ligand>
</feature>
<dbReference type="GO" id="GO:0008652">
    <property type="term" value="P:amino acid biosynthetic process"/>
    <property type="evidence" value="ECO:0007669"/>
    <property type="project" value="UniProtKB-KW"/>
</dbReference>
<evidence type="ECO:0000256" key="2">
    <source>
        <dbReference type="ARBA" id="ARBA00001911"/>
    </source>
</evidence>
<evidence type="ECO:0000256" key="6">
    <source>
        <dbReference type="ARBA" id="ARBA00005412"/>
    </source>
</evidence>
<evidence type="ECO:0000256" key="14">
    <source>
        <dbReference type="ARBA" id="ARBA00023027"/>
    </source>
</evidence>
<dbReference type="OrthoDB" id="9806583at2"/>
<evidence type="ECO:0000256" key="5">
    <source>
        <dbReference type="ARBA" id="ARBA00004661"/>
    </source>
</evidence>
<feature type="binding site" evidence="18">
    <location>
        <begin position="129"/>
        <end position="130"/>
    </location>
    <ligand>
        <name>NAD(+)</name>
        <dbReference type="ChEBI" id="CHEBI:57540"/>
    </ligand>
</feature>
<protein>
    <recommendedName>
        <fullName evidence="8 18">3-dehydroquinate synthase</fullName>
        <shortName evidence="18">DHQS</shortName>
        <ecNumber evidence="7 18">4.2.3.4</ecNumber>
    </recommendedName>
</protein>
<feature type="domain" description="3-dehydroquinate synthase N-terminal" evidence="19">
    <location>
        <begin position="66"/>
        <end position="179"/>
    </location>
</feature>
<evidence type="ECO:0000256" key="15">
    <source>
        <dbReference type="ARBA" id="ARBA00023141"/>
    </source>
</evidence>
<keyword evidence="17 18" id="KW-0170">Cobalt</keyword>
<dbReference type="UniPathway" id="UPA00053">
    <property type="reaction ID" value="UER00085"/>
</dbReference>
<accession>A0A345JRW4</accession>